<name>A0AAE1YE92_9LAMI</name>
<gene>
    <name evidence="1" type="ORF">Salat_1147800</name>
</gene>
<protein>
    <submittedName>
        <fullName evidence="1">Uncharacterized protein</fullName>
    </submittedName>
</protein>
<evidence type="ECO:0000313" key="2">
    <source>
        <dbReference type="Proteomes" id="UP001293254"/>
    </source>
</evidence>
<dbReference type="Proteomes" id="UP001293254">
    <property type="component" value="Unassembled WGS sequence"/>
</dbReference>
<dbReference type="AlphaFoldDB" id="A0AAE1YE92"/>
<dbReference type="EMBL" id="JACGWO010000004">
    <property type="protein sequence ID" value="KAK4428482.1"/>
    <property type="molecule type" value="Genomic_DNA"/>
</dbReference>
<sequence length="146" mass="15479">MQHATCNWIQKHARSMNTTSNDINYTVKRINPVMTTFRGAPTVVLTTVPTLCTVEASTPVVVESTGQTVAFNGILPNHCAIDALVGAISSGCATKLAGNTQAGQDDALAVGVGGEEEESQEEKIEVGLLYVYCSFTVHVNLPVLVE</sequence>
<accession>A0AAE1YE92</accession>
<organism evidence="1 2">
    <name type="scientific">Sesamum alatum</name>
    <dbReference type="NCBI Taxonomy" id="300844"/>
    <lineage>
        <taxon>Eukaryota</taxon>
        <taxon>Viridiplantae</taxon>
        <taxon>Streptophyta</taxon>
        <taxon>Embryophyta</taxon>
        <taxon>Tracheophyta</taxon>
        <taxon>Spermatophyta</taxon>
        <taxon>Magnoliopsida</taxon>
        <taxon>eudicotyledons</taxon>
        <taxon>Gunneridae</taxon>
        <taxon>Pentapetalae</taxon>
        <taxon>asterids</taxon>
        <taxon>lamiids</taxon>
        <taxon>Lamiales</taxon>
        <taxon>Pedaliaceae</taxon>
        <taxon>Sesamum</taxon>
    </lineage>
</organism>
<reference evidence="1" key="2">
    <citation type="journal article" date="2024" name="Plant">
        <title>Genomic evolution and insights into agronomic trait innovations of Sesamum species.</title>
        <authorList>
            <person name="Miao H."/>
            <person name="Wang L."/>
            <person name="Qu L."/>
            <person name="Liu H."/>
            <person name="Sun Y."/>
            <person name="Le M."/>
            <person name="Wang Q."/>
            <person name="Wei S."/>
            <person name="Zheng Y."/>
            <person name="Lin W."/>
            <person name="Duan Y."/>
            <person name="Cao H."/>
            <person name="Xiong S."/>
            <person name="Wang X."/>
            <person name="Wei L."/>
            <person name="Li C."/>
            <person name="Ma Q."/>
            <person name="Ju M."/>
            <person name="Zhao R."/>
            <person name="Li G."/>
            <person name="Mu C."/>
            <person name="Tian Q."/>
            <person name="Mei H."/>
            <person name="Zhang T."/>
            <person name="Gao T."/>
            <person name="Zhang H."/>
        </authorList>
    </citation>
    <scope>NUCLEOTIDE SEQUENCE</scope>
    <source>
        <strain evidence="1">3651</strain>
    </source>
</reference>
<evidence type="ECO:0000313" key="1">
    <source>
        <dbReference type="EMBL" id="KAK4428482.1"/>
    </source>
</evidence>
<comment type="caution">
    <text evidence="1">The sequence shown here is derived from an EMBL/GenBank/DDBJ whole genome shotgun (WGS) entry which is preliminary data.</text>
</comment>
<proteinExistence type="predicted"/>
<keyword evidence="2" id="KW-1185">Reference proteome</keyword>
<reference evidence="1" key="1">
    <citation type="submission" date="2020-06" db="EMBL/GenBank/DDBJ databases">
        <authorList>
            <person name="Li T."/>
            <person name="Hu X."/>
            <person name="Zhang T."/>
            <person name="Song X."/>
            <person name="Zhang H."/>
            <person name="Dai N."/>
            <person name="Sheng W."/>
            <person name="Hou X."/>
            <person name="Wei L."/>
        </authorList>
    </citation>
    <scope>NUCLEOTIDE SEQUENCE</scope>
    <source>
        <strain evidence="1">3651</strain>
        <tissue evidence="1">Leaf</tissue>
    </source>
</reference>